<dbReference type="Gene3D" id="1.10.260.100">
    <property type="match status" value="1"/>
</dbReference>
<accession>A0A9P6YPT6</accession>
<feature type="region of interest" description="Disordered" evidence="1">
    <location>
        <begin position="126"/>
        <end position="161"/>
    </location>
</feature>
<sequence>MLHRFATTLVRPCVFRATPRFVSRSAALLSNNSTRSFASSHDWQQGPSHPLIDKIAQHPHIMQQLMDFTGFLQSKGVNLSKQPSFMEIVKIMNDPEVKEKTKKLVQDMQAAGITLDMTAIQELQASLAKQQQQNPFEEKNEEKKEDEEKGVLNKVKGLFKK</sequence>
<evidence type="ECO:0000256" key="1">
    <source>
        <dbReference type="SAM" id="MobiDB-lite"/>
    </source>
</evidence>
<protein>
    <submittedName>
        <fullName evidence="2">Uncharacterized protein</fullName>
    </submittedName>
</protein>
<dbReference type="Proteomes" id="UP000717996">
    <property type="component" value="Unassembled WGS sequence"/>
</dbReference>
<evidence type="ECO:0000313" key="2">
    <source>
        <dbReference type="EMBL" id="KAG1554120.1"/>
    </source>
</evidence>
<dbReference type="OrthoDB" id="10008801at2759"/>
<reference evidence="2" key="1">
    <citation type="journal article" date="2020" name="Microb. Genom.">
        <title>Genetic diversity of clinical and environmental Mucorales isolates obtained from an investigation of mucormycosis cases among solid organ transplant recipients.</title>
        <authorList>
            <person name="Nguyen M.H."/>
            <person name="Kaul D."/>
            <person name="Muto C."/>
            <person name="Cheng S.J."/>
            <person name="Richter R.A."/>
            <person name="Bruno V.M."/>
            <person name="Liu G."/>
            <person name="Beyhan S."/>
            <person name="Sundermann A.J."/>
            <person name="Mounaud S."/>
            <person name="Pasculle A.W."/>
            <person name="Nierman W.C."/>
            <person name="Driscoll E."/>
            <person name="Cumbie R."/>
            <person name="Clancy C.J."/>
            <person name="Dupont C.L."/>
        </authorList>
    </citation>
    <scope>NUCLEOTIDE SEQUENCE</scope>
    <source>
        <strain evidence="2">GL16</strain>
    </source>
</reference>
<feature type="compositionally biased region" description="Basic and acidic residues" evidence="1">
    <location>
        <begin position="136"/>
        <end position="151"/>
    </location>
</feature>
<dbReference type="AlphaFoldDB" id="A0A9P6YPT6"/>
<evidence type="ECO:0000313" key="3">
    <source>
        <dbReference type="Proteomes" id="UP000717996"/>
    </source>
</evidence>
<feature type="compositionally biased region" description="Polar residues" evidence="1">
    <location>
        <begin position="126"/>
        <end position="135"/>
    </location>
</feature>
<comment type="caution">
    <text evidence="2">The sequence shown here is derived from an EMBL/GenBank/DDBJ whole genome shotgun (WGS) entry which is preliminary data.</text>
</comment>
<dbReference type="EMBL" id="JAANIT010000008">
    <property type="protein sequence ID" value="KAG1554120.1"/>
    <property type="molecule type" value="Genomic_DNA"/>
</dbReference>
<proteinExistence type="predicted"/>
<organism evidence="2 3">
    <name type="scientific">Rhizopus oryzae</name>
    <name type="common">Mucormycosis agent</name>
    <name type="synonym">Rhizopus arrhizus var. delemar</name>
    <dbReference type="NCBI Taxonomy" id="64495"/>
    <lineage>
        <taxon>Eukaryota</taxon>
        <taxon>Fungi</taxon>
        <taxon>Fungi incertae sedis</taxon>
        <taxon>Mucoromycota</taxon>
        <taxon>Mucoromycotina</taxon>
        <taxon>Mucoromycetes</taxon>
        <taxon>Mucorales</taxon>
        <taxon>Mucorineae</taxon>
        <taxon>Rhizopodaceae</taxon>
        <taxon>Rhizopus</taxon>
    </lineage>
</organism>
<dbReference type="OMA" id="IHTSAKQ"/>
<name>A0A9P6YPT6_RHIOR</name>
<gene>
    <name evidence="2" type="ORF">G6F51_000170</name>
</gene>